<feature type="disulfide bond" evidence="24">
    <location>
        <begin position="911"/>
        <end position="938"/>
    </location>
</feature>
<feature type="domain" description="Sushi" evidence="29">
    <location>
        <begin position="693"/>
        <end position="754"/>
    </location>
</feature>
<feature type="disulfide bond" evidence="24">
    <location>
        <begin position="787"/>
        <end position="814"/>
    </location>
</feature>
<evidence type="ECO:0000256" key="1">
    <source>
        <dbReference type="ARBA" id="ARBA00004251"/>
    </source>
</evidence>
<gene>
    <name evidence="30" type="ORF">SKAU_G00067060</name>
</gene>
<feature type="disulfide bond" evidence="24">
    <location>
        <begin position="1345"/>
        <end position="1372"/>
    </location>
</feature>
<feature type="disulfide bond" evidence="23">
    <location>
        <begin position="555"/>
        <end position="564"/>
    </location>
</feature>
<feature type="domain" description="Sushi" evidence="29">
    <location>
        <begin position="1437"/>
        <end position="1498"/>
    </location>
</feature>
<dbReference type="SMART" id="SM00032">
    <property type="entry name" value="CCP"/>
    <property type="match status" value="21"/>
</dbReference>
<feature type="disulfide bond" evidence="23">
    <location>
        <begin position="178"/>
        <end position="187"/>
    </location>
</feature>
<feature type="domain" description="Sushi" evidence="29">
    <location>
        <begin position="1499"/>
        <end position="1560"/>
    </location>
</feature>
<dbReference type="FunFam" id="3.10.100.10:FF:000007">
    <property type="entry name" value="L-selectin"/>
    <property type="match status" value="2"/>
</dbReference>
<keyword evidence="16" id="KW-0325">Glycoprotein</keyword>
<dbReference type="InterPro" id="IPR035976">
    <property type="entry name" value="Sushi/SCR/CCP_sf"/>
</dbReference>
<feature type="disulfide bond" evidence="24">
    <location>
        <begin position="1719"/>
        <end position="1746"/>
    </location>
</feature>
<dbReference type="PROSITE" id="PS00615">
    <property type="entry name" value="C_TYPE_LECTIN_1"/>
    <property type="match status" value="1"/>
</dbReference>
<feature type="disulfide bond" evidence="24">
    <location>
        <begin position="1221"/>
        <end position="1248"/>
    </location>
</feature>
<feature type="domain" description="EGF-like" evidence="27">
    <location>
        <begin position="529"/>
        <end position="565"/>
    </location>
</feature>
<feature type="disulfide bond" evidence="24">
    <location>
        <begin position="663"/>
        <end position="690"/>
    </location>
</feature>
<dbReference type="InterPro" id="IPR000742">
    <property type="entry name" value="EGF"/>
</dbReference>
<feature type="domain" description="EGF-like" evidence="27">
    <location>
        <begin position="152"/>
        <end position="188"/>
    </location>
</feature>
<feature type="domain" description="Sushi" evidence="29">
    <location>
        <begin position="1561"/>
        <end position="1622"/>
    </location>
</feature>
<feature type="domain" description="Sushi" evidence="29">
    <location>
        <begin position="1003"/>
        <end position="1064"/>
    </location>
</feature>
<keyword evidence="5 24" id="KW-0768">Sushi</keyword>
<feature type="domain" description="Sushi" evidence="29">
    <location>
        <begin position="817"/>
        <end position="878"/>
    </location>
</feature>
<evidence type="ECO:0000313" key="30">
    <source>
        <dbReference type="EMBL" id="KAJ8376126.1"/>
    </source>
</evidence>
<organism evidence="30 31">
    <name type="scientific">Synaphobranchus kaupii</name>
    <name type="common">Kaup's arrowtooth eel</name>
    <dbReference type="NCBI Taxonomy" id="118154"/>
    <lineage>
        <taxon>Eukaryota</taxon>
        <taxon>Metazoa</taxon>
        <taxon>Chordata</taxon>
        <taxon>Craniata</taxon>
        <taxon>Vertebrata</taxon>
        <taxon>Euteleostomi</taxon>
        <taxon>Actinopterygii</taxon>
        <taxon>Neopterygii</taxon>
        <taxon>Teleostei</taxon>
        <taxon>Anguilliformes</taxon>
        <taxon>Synaphobranchidae</taxon>
        <taxon>Synaphobranchus</taxon>
    </lineage>
</organism>
<evidence type="ECO:0000256" key="4">
    <source>
        <dbReference type="ARBA" id="ARBA00022536"/>
    </source>
</evidence>
<feature type="domain" description="Sushi" evidence="29">
    <location>
        <begin position="755"/>
        <end position="816"/>
    </location>
</feature>
<evidence type="ECO:0000256" key="2">
    <source>
        <dbReference type="ARBA" id="ARBA00007360"/>
    </source>
</evidence>
<evidence type="ECO:0000259" key="28">
    <source>
        <dbReference type="PROSITE" id="PS50041"/>
    </source>
</evidence>
<dbReference type="InterPro" id="IPR013032">
    <property type="entry name" value="EGF-like_CS"/>
</dbReference>
<dbReference type="InterPro" id="IPR000436">
    <property type="entry name" value="Sushi_SCR_CCP_dom"/>
</dbReference>
<dbReference type="CDD" id="cd00054">
    <property type="entry name" value="EGF_CA"/>
    <property type="match status" value="2"/>
</dbReference>
<keyword evidence="12" id="KW-0130">Cell adhesion</keyword>
<dbReference type="PROSITE" id="PS50026">
    <property type="entry name" value="EGF_3"/>
    <property type="match status" value="2"/>
</dbReference>
<evidence type="ECO:0000256" key="13">
    <source>
        <dbReference type="ARBA" id="ARBA00022989"/>
    </source>
</evidence>
<keyword evidence="3" id="KW-1003">Cell membrane</keyword>
<comment type="caution">
    <text evidence="30">The sequence shown here is derived from an EMBL/GenBank/DDBJ whole genome shotgun (WGS) entry which is preliminary data.</text>
</comment>
<dbReference type="InterPro" id="IPR016187">
    <property type="entry name" value="CTDL_fold"/>
</dbReference>
<dbReference type="SMART" id="SM00179">
    <property type="entry name" value="EGF_CA"/>
    <property type="match status" value="2"/>
</dbReference>
<feature type="disulfide bond" evidence="24">
    <location>
        <begin position="849"/>
        <end position="876"/>
    </location>
</feature>
<dbReference type="InterPro" id="IPR018378">
    <property type="entry name" value="C-type_lectin_CS"/>
</dbReference>
<feature type="domain" description="Sushi" evidence="29">
    <location>
        <begin position="253"/>
        <end position="312"/>
    </location>
</feature>
<feature type="disulfide bond" evidence="24">
    <location>
        <begin position="283"/>
        <end position="310"/>
    </location>
</feature>
<keyword evidence="7" id="KW-0479">Metal-binding</keyword>
<keyword evidence="14 26" id="KW-0472">Membrane</keyword>
<dbReference type="InterPro" id="IPR050350">
    <property type="entry name" value="Compl-Cell_Adhes-Reg"/>
</dbReference>
<comment type="subunit">
    <text evidence="17">Interacts with SELPLG/PSGL1 and PODXL2 through the sialyl Lewis X epitope. SELPLG sulfation appears not to be required for this interaction.</text>
</comment>
<dbReference type="SUPFAM" id="SSF57535">
    <property type="entry name" value="Complement control module/SCR domain"/>
    <property type="match status" value="21"/>
</dbReference>
<evidence type="ECO:0000256" key="12">
    <source>
        <dbReference type="ARBA" id="ARBA00022889"/>
    </source>
</evidence>
<evidence type="ECO:0000256" key="23">
    <source>
        <dbReference type="PROSITE-ProRule" id="PRU00076"/>
    </source>
</evidence>
<comment type="subcellular location">
    <subcellularLocation>
        <location evidence="1">Cell membrane</location>
        <topology evidence="1">Single-pass type I membrane protein</topology>
    </subcellularLocation>
</comment>
<keyword evidence="31" id="KW-1185">Reference proteome</keyword>
<dbReference type="PROSITE" id="PS01186">
    <property type="entry name" value="EGF_2"/>
    <property type="match status" value="2"/>
</dbReference>
<keyword evidence="9" id="KW-0430">Lectin</keyword>
<dbReference type="Proteomes" id="UP001152622">
    <property type="component" value="Chromosome 2"/>
</dbReference>
<feature type="domain" description="Sushi" evidence="29">
    <location>
        <begin position="1065"/>
        <end position="1126"/>
    </location>
</feature>
<evidence type="ECO:0000256" key="19">
    <source>
        <dbReference type="ARBA" id="ARBA00041401"/>
    </source>
</evidence>
<dbReference type="Gene3D" id="2.10.70.10">
    <property type="entry name" value="Complement Module, domain 1"/>
    <property type="match status" value="21"/>
</dbReference>
<protein>
    <recommendedName>
        <fullName evidence="18">E-selectin</fullName>
    </recommendedName>
    <alternativeName>
        <fullName evidence="19">CD62 antigen-like family member E</fullName>
    </alternativeName>
    <alternativeName>
        <fullName evidence="20">Endothelial leukocyte adhesion molecule 1</fullName>
    </alternativeName>
    <alternativeName>
        <fullName evidence="21">Leukocyte-endothelial cell adhesion molecule 2</fullName>
    </alternativeName>
</protein>
<feature type="domain" description="Sushi" evidence="29">
    <location>
        <begin position="1189"/>
        <end position="1250"/>
    </location>
</feature>
<evidence type="ECO:0000256" key="16">
    <source>
        <dbReference type="ARBA" id="ARBA00023180"/>
    </source>
</evidence>
<dbReference type="InterPro" id="IPR001881">
    <property type="entry name" value="EGF-like_Ca-bd_dom"/>
</dbReference>
<reference evidence="30" key="1">
    <citation type="journal article" date="2023" name="Science">
        <title>Genome structures resolve the early diversification of teleost fishes.</title>
        <authorList>
            <person name="Parey E."/>
            <person name="Louis A."/>
            <person name="Montfort J."/>
            <person name="Bouchez O."/>
            <person name="Roques C."/>
            <person name="Iampietro C."/>
            <person name="Lluch J."/>
            <person name="Castinel A."/>
            <person name="Donnadieu C."/>
            <person name="Desvignes T."/>
            <person name="Floi Bucao C."/>
            <person name="Jouanno E."/>
            <person name="Wen M."/>
            <person name="Mejri S."/>
            <person name="Dirks R."/>
            <person name="Jansen H."/>
            <person name="Henkel C."/>
            <person name="Chen W.J."/>
            <person name="Zahm M."/>
            <person name="Cabau C."/>
            <person name="Klopp C."/>
            <person name="Thompson A.W."/>
            <person name="Robinson-Rechavi M."/>
            <person name="Braasch I."/>
            <person name="Lecointre G."/>
            <person name="Bobe J."/>
            <person name="Postlethwait J.H."/>
            <person name="Berthelot C."/>
            <person name="Roest Crollius H."/>
            <person name="Guiguen Y."/>
        </authorList>
    </citation>
    <scope>NUCLEOTIDE SEQUENCE</scope>
    <source>
        <strain evidence="30">WJC10195</strain>
    </source>
</reference>
<feature type="domain" description="Sushi" evidence="29">
    <location>
        <begin position="1251"/>
        <end position="1312"/>
    </location>
</feature>
<evidence type="ECO:0000256" key="21">
    <source>
        <dbReference type="ARBA" id="ARBA00043124"/>
    </source>
</evidence>
<evidence type="ECO:0000256" key="15">
    <source>
        <dbReference type="ARBA" id="ARBA00023157"/>
    </source>
</evidence>
<feature type="disulfide bond" evidence="24">
    <location>
        <begin position="1159"/>
        <end position="1186"/>
    </location>
</feature>
<proteinExistence type="inferred from homology"/>
<dbReference type="FunFam" id="2.10.70.10:FF:000001">
    <property type="entry name" value="Selectin P"/>
    <property type="match status" value="19"/>
</dbReference>
<dbReference type="EMBL" id="JAINUF010000002">
    <property type="protein sequence ID" value="KAJ8376126.1"/>
    <property type="molecule type" value="Genomic_DNA"/>
</dbReference>
<dbReference type="GO" id="GO:0007155">
    <property type="term" value="P:cell adhesion"/>
    <property type="evidence" value="ECO:0007669"/>
    <property type="project" value="UniProtKB-KW"/>
</dbReference>
<dbReference type="GO" id="GO:0005509">
    <property type="term" value="F:calcium ion binding"/>
    <property type="evidence" value="ECO:0007669"/>
    <property type="project" value="InterPro"/>
</dbReference>
<dbReference type="PANTHER" id="PTHR19325:SF493">
    <property type="entry name" value="E-SELECTIN"/>
    <property type="match status" value="1"/>
</dbReference>
<dbReference type="PROSITE" id="PS00022">
    <property type="entry name" value="EGF_1"/>
    <property type="match status" value="2"/>
</dbReference>
<sequence>MRGCRLSLRQGSQQVKLKWILILICDIFMTEYALGWTYHYSNETMNWVAARQWCQVTYTDLVAIQNKDEISYLHKTFPKKNDYYWIGIRKINGTWTWIGTNKTIEEKNGYWAEKEPNNKKDEDCVEIYIKRVKDWGKWNDENCGKLKHPLCFKAHCNATTCGNRGECTETINNYTCKCALGFEGPHCRDAVQCESPVIPQHGRVDCRGPHGNHNYRSTCEFHCTEGFSLQGQAERNCNASGEWTGTRPVCKGVDCKALSEPEGGYVNCSGSSTTSNSTCEFSCSKGFLLLGPRKVTCSAAGIWMGKSPFCASFMYVAAAFAGTTILSTSCFIVVCLMHCRKRKNVQTGPPEEDRPQPGDEFEASCECIVIHEKMLLWGHCISQKCHFGLLIGLFALGYDLSAETGVQAWTYHYSISPNRNWNSARDWCRQHYTDMVAIQNQGEIAYLNENLPKNRYYYWIGIRKVRGLWTWVGTNKTLTRESENWAKREPNNRGKKQQEDCVEIYIKRDSEAGKWNDNSCKNAKGALCYHASCREQSCRTQTECVETIGNYTCNCHPGFQGLRCEEAVACGFLQAPERGSLQCTHTYGSFRFNSSCAFRCAQGFLLKGASHLQCQASGRWDADPPSCQAVKCPELSRAPTRGSMNCSHPVEPHSFDSTCDFTCEEGFVLKGPSSIQCNPSGSWTDDMPICEARRCDVLTAPLHGSLHCSHPHEEFSFNSSCNVTCEEGFLLNGTASIQCTSLGLWTEPLSLCQARQCLPLVAPSRGQMNCSHPHSHFSFGSSCELGCEEGFVLRGAPTLQCTESGLWSHTAPSCQARRCDVLIPPLHGSLHCSHPHEEFSFNSSCNVSCEEGFLLNGTASIQCTSLGMWTELLPLCQARQCLPLVAPSRGQMNCSHPHSHFSFGSSCELGCEEGFVLRGAPTLQCTESGLWSHTAPSCQARRCDVLTAPLHGSLHCSHPHEEFSFNSSCNMSCEEGFLLNGTASIQCTSLGVWTEPLPLCQARRCDVLTPPLHGSLHCSHPHEEFSFNSSCNVSCEEGFLLNGTASIQCTSLGMWTELLPLCQARQCLPLVAPSKGQMNCSHPHSHFSFGSSCELGCEEGFVLRGAPTLQCTESGLWSHTAPSCQVRRCDVLTAPLHGSLHCSHPHEEFSFNSRCDMSCEDGFLLNRTASIQCTSLGVWTEPLPLCQARQCLPLVAPSRGQMNCSHPHSHFSFGSSCELGCEEGFVLRGAPTLQCTESGLWSHTAPSCQAQRCDVRTAPLHGSLHCFHPHEEFSFNSSCNVTCEEGFLLNRTASIQCTSLGVWTEPLPLCQARQCLPLVAPSRGQMNCSHPHSHFSFGSSCELGCEEGFVLRGAPTLQCTESGLWSHTAPSCRARRCDVLTPPLHGSLHCSHPHEEFSFNSSCNVSCEEGFLLNGTASIQCTSLGGWTEPLPLCQAQQCLPLVAPGRGQMNCSHPHSHFSFGSSCELGCEEGFVLRGAPTLQCTESGLWSHTVPSCQARRCDILTAPLYGSLHCSHPYEEFSFNSSCNLSCEEGFLLNGTASIQCTSLGLWTEPLPLCQARQCLPLVAPSRGQMNCSHPHSHFSFGSSCELACEEGFVLRGAPTLQCTESGLWSHTVPSCQARRCDVQTAPLHGSLNCSHPHEEFSFNSSCNVTCEEGFLLNGTASIQCTSLGLWTEPPPICQVVRCQTLGDLLPPFLSAKCSDPLGIFSFGSQCFFHCGNGSTLNGTARLSCASNGMWNAPRPSCTEPQMTVGTGMLISAGVGFASAISLLLLCGLVFLTVSHLSRRAQKQFLEARDIAIWEELENPAFEEDGDADVMIHQSLHPNSGSDPCLSAWLESASLYRARGRVLNTVLWVGRLPAGLLHPVSAMIFLASHQGLVVTAYPHGDLKINPVSEQHSSSAIRPPMPGWSPRTERSKNAAPPFDRQKHNVTLHDGGRAGSSLLSPFSHRRLPHALLGWRWITRRDRARARARGCLPDCDGPRVPPRSRVTTRDAA</sequence>
<evidence type="ECO:0000256" key="25">
    <source>
        <dbReference type="SAM" id="MobiDB-lite"/>
    </source>
</evidence>
<feature type="domain" description="Sushi" evidence="29">
    <location>
        <begin position="630"/>
        <end position="692"/>
    </location>
</feature>
<feature type="domain" description="Sushi" evidence="29">
    <location>
        <begin position="1313"/>
        <end position="1374"/>
    </location>
</feature>
<feature type="disulfide bond" evidence="24">
    <location>
        <begin position="223"/>
        <end position="250"/>
    </location>
</feature>
<evidence type="ECO:0000256" key="9">
    <source>
        <dbReference type="ARBA" id="ARBA00022734"/>
    </source>
</evidence>
<feature type="disulfide bond" evidence="24">
    <location>
        <begin position="1469"/>
        <end position="1496"/>
    </location>
</feature>
<feature type="domain" description="C-type lectin" evidence="28">
    <location>
        <begin position="406"/>
        <end position="529"/>
    </location>
</feature>
<feature type="domain" description="Sushi" evidence="29">
    <location>
        <begin position="1685"/>
        <end position="1748"/>
    </location>
</feature>
<evidence type="ECO:0000256" key="24">
    <source>
        <dbReference type="PROSITE-ProRule" id="PRU00302"/>
    </source>
</evidence>
<evidence type="ECO:0000256" key="26">
    <source>
        <dbReference type="SAM" id="Phobius"/>
    </source>
</evidence>
<dbReference type="InterPro" id="IPR016186">
    <property type="entry name" value="C-type_lectin-like/link_sf"/>
</dbReference>
<feature type="disulfide bond" evidence="24">
    <location>
        <begin position="1407"/>
        <end position="1434"/>
    </location>
</feature>
<feature type="disulfide bond" evidence="24">
    <location>
        <begin position="725"/>
        <end position="752"/>
    </location>
</feature>
<feature type="disulfide bond" evidence="24">
    <location>
        <begin position="1035"/>
        <end position="1062"/>
    </location>
</feature>
<dbReference type="SMART" id="SM00034">
    <property type="entry name" value="CLECT"/>
    <property type="match status" value="2"/>
</dbReference>
<dbReference type="InterPro" id="IPR001304">
    <property type="entry name" value="C-type_lectin-like"/>
</dbReference>
<feature type="domain" description="C-type lectin" evidence="28">
    <location>
        <begin position="33"/>
        <end position="152"/>
    </location>
</feature>
<feature type="disulfide bond" evidence="24">
    <location>
        <begin position="1593"/>
        <end position="1620"/>
    </location>
</feature>
<name>A0A9Q1JA67_SYNKA</name>
<dbReference type="CDD" id="cd03592">
    <property type="entry name" value="CLECT_selectins_like"/>
    <property type="match status" value="2"/>
</dbReference>
<feature type="domain" description="Sushi" evidence="29">
    <location>
        <begin position="1623"/>
        <end position="1684"/>
    </location>
</feature>
<dbReference type="InterPro" id="IPR033991">
    <property type="entry name" value="Selectin_CTLD"/>
</dbReference>
<evidence type="ECO:0000256" key="20">
    <source>
        <dbReference type="ARBA" id="ARBA00042113"/>
    </source>
</evidence>
<dbReference type="GO" id="GO:0030246">
    <property type="term" value="F:carbohydrate binding"/>
    <property type="evidence" value="ECO:0007669"/>
    <property type="project" value="UniProtKB-KW"/>
</dbReference>
<keyword evidence="8" id="KW-0732">Signal</keyword>
<accession>A0A9Q1JA67</accession>
<evidence type="ECO:0000256" key="17">
    <source>
        <dbReference type="ARBA" id="ARBA00038738"/>
    </source>
</evidence>
<dbReference type="InterPro" id="IPR002396">
    <property type="entry name" value="Selectin_superfamily"/>
</dbReference>
<evidence type="ECO:0000313" key="31">
    <source>
        <dbReference type="Proteomes" id="UP001152622"/>
    </source>
</evidence>
<comment type="caution">
    <text evidence="23">Lacks conserved residue(s) required for the propagation of feature annotation.</text>
</comment>
<dbReference type="PROSITE" id="PS50041">
    <property type="entry name" value="C_TYPE_LECTIN_2"/>
    <property type="match status" value="2"/>
</dbReference>
<dbReference type="SUPFAM" id="SSF56436">
    <property type="entry name" value="C-type lectin-like"/>
    <property type="match status" value="2"/>
</dbReference>
<keyword evidence="10" id="KW-0677">Repeat</keyword>
<feature type="disulfide bond" evidence="24">
    <location>
        <begin position="973"/>
        <end position="1000"/>
    </location>
</feature>
<evidence type="ECO:0000256" key="6">
    <source>
        <dbReference type="ARBA" id="ARBA00022692"/>
    </source>
</evidence>
<evidence type="ECO:0000256" key="7">
    <source>
        <dbReference type="ARBA" id="ARBA00022723"/>
    </source>
</evidence>
<feature type="disulfide bond" evidence="24">
    <location>
        <begin position="600"/>
        <end position="627"/>
    </location>
</feature>
<evidence type="ECO:0000256" key="11">
    <source>
        <dbReference type="ARBA" id="ARBA00022837"/>
    </source>
</evidence>
<feature type="domain" description="Sushi" evidence="29">
    <location>
        <begin position="1127"/>
        <end position="1188"/>
    </location>
</feature>
<dbReference type="PROSITE" id="PS50923">
    <property type="entry name" value="SUSHI"/>
    <property type="match status" value="21"/>
</dbReference>
<evidence type="ECO:0000256" key="3">
    <source>
        <dbReference type="ARBA" id="ARBA00022475"/>
    </source>
</evidence>
<evidence type="ECO:0000256" key="14">
    <source>
        <dbReference type="ARBA" id="ARBA00023136"/>
    </source>
</evidence>
<keyword evidence="15 23" id="KW-1015">Disulfide bond</keyword>
<feature type="disulfide bond" evidence="24">
    <location>
        <begin position="1097"/>
        <end position="1124"/>
    </location>
</feature>
<dbReference type="PANTHER" id="PTHR19325">
    <property type="entry name" value="COMPLEMENT COMPONENT-RELATED SUSHI DOMAIN-CONTAINING"/>
    <property type="match status" value="1"/>
</dbReference>
<keyword evidence="6 26" id="KW-0812">Transmembrane</keyword>
<dbReference type="GO" id="GO:0005886">
    <property type="term" value="C:plasma membrane"/>
    <property type="evidence" value="ECO:0007669"/>
    <property type="project" value="UniProtKB-SubCell"/>
</dbReference>
<feature type="domain" description="Sushi" evidence="29">
    <location>
        <begin position="941"/>
        <end position="1002"/>
    </location>
</feature>
<feature type="region of interest" description="Disordered" evidence="25">
    <location>
        <begin position="1974"/>
        <end position="1997"/>
    </location>
</feature>
<evidence type="ECO:0000256" key="10">
    <source>
        <dbReference type="ARBA" id="ARBA00022737"/>
    </source>
</evidence>
<feature type="transmembrane region" description="Helical" evidence="26">
    <location>
        <begin position="1757"/>
        <end position="1782"/>
    </location>
</feature>
<dbReference type="PRINTS" id="PR00343">
    <property type="entry name" value="SELECTIN"/>
</dbReference>
<keyword evidence="13 26" id="KW-1133">Transmembrane helix</keyword>
<comment type="function">
    <text evidence="22">Cell-surface glycoprotein having a role in immunoadhesion. Mediates in the adhesion of blood neutrophils in cytokine-activated endothelium through interaction with SELPLG/PSGL1. May have a role in capillary morphogenesis.</text>
</comment>
<feature type="region of interest" description="Disordered" evidence="25">
    <location>
        <begin position="1896"/>
        <end position="1945"/>
    </location>
</feature>
<dbReference type="SMART" id="SM00181">
    <property type="entry name" value="EGF"/>
    <property type="match status" value="2"/>
</dbReference>
<feature type="domain" description="Sushi" evidence="29">
    <location>
        <begin position="879"/>
        <end position="940"/>
    </location>
</feature>
<feature type="domain" description="Sushi" evidence="29">
    <location>
        <begin position="191"/>
        <end position="252"/>
    </location>
</feature>
<evidence type="ECO:0000259" key="29">
    <source>
        <dbReference type="PROSITE" id="PS50923"/>
    </source>
</evidence>
<feature type="domain" description="Sushi" evidence="29">
    <location>
        <begin position="568"/>
        <end position="629"/>
    </location>
</feature>
<dbReference type="Pfam" id="PF00059">
    <property type="entry name" value="Lectin_C"/>
    <property type="match status" value="2"/>
</dbReference>
<dbReference type="Pfam" id="PF12661">
    <property type="entry name" value="hEGF"/>
    <property type="match status" value="2"/>
</dbReference>
<feature type="domain" description="Sushi" evidence="29">
    <location>
        <begin position="1375"/>
        <end position="1436"/>
    </location>
</feature>
<comment type="similarity">
    <text evidence="2">Belongs to the selectin/LECAM family.</text>
</comment>
<evidence type="ECO:0000256" key="18">
    <source>
        <dbReference type="ARBA" id="ARBA00040812"/>
    </source>
</evidence>
<dbReference type="Gene3D" id="3.10.100.10">
    <property type="entry name" value="Mannose-Binding Protein A, subunit A"/>
    <property type="match status" value="2"/>
</dbReference>
<feature type="disulfide bond" evidence="24">
    <location>
        <begin position="1531"/>
        <end position="1558"/>
    </location>
</feature>
<dbReference type="CDD" id="cd00033">
    <property type="entry name" value="CCP"/>
    <property type="match status" value="21"/>
</dbReference>
<keyword evidence="11" id="KW-0106">Calcium</keyword>
<keyword evidence="4 23" id="KW-0245">EGF-like domain</keyword>
<evidence type="ECO:0000256" key="8">
    <source>
        <dbReference type="ARBA" id="ARBA00022729"/>
    </source>
</evidence>
<dbReference type="OrthoDB" id="406096at2759"/>
<feature type="transmembrane region" description="Helical" evidence="26">
    <location>
        <begin position="313"/>
        <end position="334"/>
    </location>
</feature>
<evidence type="ECO:0000259" key="27">
    <source>
        <dbReference type="PROSITE" id="PS50026"/>
    </source>
</evidence>
<feature type="disulfide bond" evidence="24">
    <location>
        <begin position="1283"/>
        <end position="1310"/>
    </location>
</feature>
<evidence type="ECO:0000256" key="22">
    <source>
        <dbReference type="ARBA" id="ARBA00045695"/>
    </source>
</evidence>
<feature type="disulfide bond" evidence="24">
    <location>
        <begin position="1655"/>
        <end position="1682"/>
    </location>
</feature>
<dbReference type="Pfam" id="PF00084">
    <property type="entry name" value="Sushi"/>
    <property type="match status" value="21"/>
</dbReference>
<evidence type="ECO:0000256" key="5">
    <source>
        <dbReference type="ARBA" id="ARBA00022659"/>
    </source>
</evidence>